<accession>A0A923S0B0</accession>
<organism evidence="2 3">
    <name type="scientific">Ramlibacter albus</name>
    <dbReference type="NCBI Taxonomy" id="2079448"/>
    <lineage>
        <taxon>Bacteria</taxon>
        <taxon>Pseudomonadati</taxon>
        <taxon>Pseudomonadota</taxon>
        <taxon>Betaproteobacteria</taxon>
        <taxon>Burkholderiales</taxon>
        <taxon>Comamonadaceae</taxon>
        <taxon>Ramlibacter</taxon>
    </lineage>
</organism>
<dbReference type="Pfam" id="PF13924">
    <property type="entry name" value="Lipocalin_5"/>
    <property type="match status" value="1"/>
</dbReference>
<sequence length="132" mass="14839">MWSLVSWRQFRGEQVVLPMGDRPVGRLIYTADGWLSVNIMRGERPRMTTGDFVTASASEKVAAFEGYMGYSGRYELRDDEVIHQIDCASYPNWVGDAQVRRPTVGSGLLVLEAAVRMVQGVPVSATLEWRKQ</sequence>
<feature type="domain" description="Lipocalin-like" evidence="1">
    <location>
        <begin position="2"/>
        <end position="114"/>
    </location>
</feature>
<comment type="caution">
    <text evidence="2">The sequence shown here is derived from an EMBL/GenBank/DDBJ whole genome shotgun (WGS) entry which is preliminary data.</text>
</comment>
<proteinExistence type="predicted"/>
<dbReference type="EMBL" id="JACORU010000001">
    <property type="protein sequence ID" value="MBC5763011.1"/>
    <property type="molecule type" value="Genomic_DNA"/>
</dbReference>
<protein>
    <submittedName>
        <fullName evidence="2">Lipocalin-like domain-containing protein</fullName>
    </submittedName>
</protein>
<dbReference type="Proteomes" id="UP000596827">
    <property type="component" value="Unassembled WGS sequence"/>
</dbReference>
<name>A0A923S0B0_9BURK</name>
<keyword evidence="3" id="KW-1185">Reference proteome</keyword>
<evidence type="ECO:0000313" key="2">
    <source>
        <dbReference type="EMBL" id="MBC5763011.1"/>
    </source>
</evidence>
<dbReference type="RefSeq" id="WP_187079484.1">
    <property type="nucleotide sequence ID" value="NZ_JACORU010000001.1"/>
</dbReference>
<evidence type="ECO:0000259" key="1">
    <source>
        <dbReference type="Pfam" id="PF13924"/>
    </source>
</evidence>
<gene>
    <name evidence="2" type="ORF">H8R02_01000</name>
</gene>
<dbReference type="InterPro" id="IPR024311">
    <property type="entry name" value="Lipocalin-like"/>
</dbReference>
<reference evidence="2" key="1">
    <citation type="submission" date="2020-08" db="EMBL/GenBank/DDBJ databases">
        <title>Ramlibacter sp. GTP1 16S ribosomal RNA gene genome sequencing and assembly.</title>
        <authorList>
            <person name="Kang M."/>
        </authorList>
    </citation>
    <scope>NUCLEOTIDE SEQUENCE</scope>
    <source>
        <strain evidence="2">GTP1</strain>
    </source>
</reference>
<evidence type="ECO:0000313" key="3">
    <source>
        <dbReference type="Proteomes" id="UP000596827"/>
    </source>
</evidence>
<dbReference type="AlphaFoldDB" id="A0A923S0B0"/>